<accession>A0A6J5SGA4</accession>
<proteinExistence type="predicted"/>
<gene>
    <name evidence="1" type="ORF">UFOVP1326_42</name>
    <name evidence="2" type="ORF">UFOVP1436_49</name>
</gene>
<dbReference type="EMBL" id="LR797388">
    <property type="protein sequence ID" value="CAB4212970.1"/>
    <property type="molecule type" value="Genomic_DNA"/>
</dbReference>
<dbReference type="EMBL" id="LR797276">
    <property type="protein sequence ID" value="CAB4199389.1"/>
    <property type="molecule type" value="Genomic_DNA"/>
</dbReference>
<sequence>MRHLLVTLILLAGCTPPDPVWYPSKTRAPGTFKPYIVEAAKLPKACNTHAWGCYVPEDIASATPGRIYILLGLHDDDKACVLEHEMKHWRGLDHDPGLADCG</sequence>
<name>A0A6J5SGA4_9CAUD</name>
<evidence type="ECO:0000313" key="2">
    <source>
        <dbReference type="EMBL" id="CAB4212970.1"/>
    </source>
</evidence>
<evidence type="ECO:0000313" key="1">
    <source>
        <dbReference type="EMBL" id="CAB4199389.1"/>
    </source>
</evidence>
<reference evidence="2" key="1">
    <citation type="submission" date="2020-05" db="EMBL/GenBank/DDBJ databases">
        <authorList>
            <person name="Chiriac C."/>
            <person name="Salcher M."/>
            <person name="Ghai R."/>
            <person name="Kavagutti S V."/>
        </authorList>
    </citation>
    <scope>NUCLEOTIDE SEQUENCE</scope>
</reference>
<protein>
    <submittedName>
        <fullName evidence="2">Uncharacterized protein</fullName>
    </submittedName>
</protein>
<organism evidence="2">
    <name type="scientific">uncultured Caudovirales phage</name>
    <dbReference type="NCBI Taxonomy" id="2100421"/>
    <lineage>
        <taxon>Viruses</taxon>
        <taxon>Duplodnaviria</taxon>
        <taxon>Heunggongvirae</taxon>
        <taxon>Uroviricota</taxon>
        <taxon>Caudoviricetes</taxon>
        <taxon>Peduoviridae</taxon>
        <taxon>Maltschvirus</taxon>
        <taxon>Maltschvirus maltsch</taxon>
    </lineage>
</organism>